<comment type="caution">
    <text evidence="1">The sequence shown here is derived from an EMBL/GenBank/DDBJ whole genome shotgun (WGS) entry which is preliminary data.</text>
</comment>
<protein>
    <submittedName>
        <fullName evidence="1">GxxExxY protein</fullName>
    </submittedName>
</protein>
<evidence type="ECO:0000313" key="2">
    <source>
        <dbReference type="Proteomes" id="UP001251857"/>
    </source>
</evidence>
<dbReference type="Pfam" id="PF13366">
    <property type="entry name" value="PDDEXK_3"/>
    <property type="match status" value="1"/>
</dbReference>
<accession>A0ABU3C205</accession>
<keyword evidence="2" id="KW-1185">Reference proteome</keyword>
<proteinExistence type="predicted"/>
<dbReference type="EMBL" id="JAVRIB010000011">
    <property type="protein sequence ID" value="MDT0635582.1"/>
    <property type="molecule type" value="Genomic_DNA"/>
</dbReference>
<gene>
    <name evidence="1" type="ORF">RM532_11520</name>
</gene>
<dbReference type="InterPro" id="IPR026350">
    <property type="entry name" value="GxxExxY"/>
</dbReference>
<dbReference type="RefSeq" id="WP_311653479.1">
    <property type="nucleotide sequence ID" value="NZ_JAVRIB010000011.1"/>
</dbReference>
<name>A0ABU3C205_9GAMM</name>
<sequence length="138" mass="15942">MAQIVLEERRDPQTYAILGAAMEVHRVLGPGFLEAVYQEAMALEFEARDIPCQQECRLDIRYKGQPLACSYRADFICYNEVIVEIKAIERITRNEQAQVINYLQATGIRRALLINFGEPSLQYKRLVLSRPRPPDERT</sequence>
<evidence type="ECO:0000313" key="1">
    <source>
        <dbReference type="EMBL" id="MDT0635582.1"/>
    </source>
</evidence>
<reference evidence="1 2" key="1">
    <citation type="submission" date="2023-09" db="EMBL/GenBank/DDBJ databases">
        <authorList>
            <person name="Rey-Velasco X."/>
        </authorList>
    </citation>
    <scope>NUCLEOTIDE SEQUENCE [LARGE SCALE GENOMIC DNA]</scope>
    <source>
        <strain evidence="1 2">W335</strain>
    </source>
</reference>
<organism evidence="1 2">
    <name type="scientific">Spectribacter hydrogenoxidans</name>
    <dbReference type="NCBI Taxonomy" id="3075608"/>
    <lineage>
        <taxon>Bacteria</taxon>
        <taxon>Pseudomonadati</taxon>
        <taxon>Pseudomonadota</taxon>
        <taxon>Gammaproteobacteria</taxon>
        <taxon>Salinisphaerales</taxon>
        <taxon>Salinisphaeraceae</taxon>
        <taxon>Spectribacter</taxon>
    </lineage>
</organism>
<dbReference type="Proteomes" id="UP001251857">
    <property type="component" value="Unassembled WGS sequence"/>
</dbReference>
<dbReference type="NCBIfam" id="TIGR04256">
    <property type="entry name" value="GxxExxY"/>
    <property type="match status" value="1"/>
</dbReference>